<organism evidence="1 2">
    <name type="scientific">Endozoicomonas numazuensis</name>
    <dbReference type="NCBI Taxonomy" id="1137799"/>
    <lineage>
        <taxon>Bacteria</taxon>
        <taxon>Pseudomonadati</taxon>
        <taxon>Pseudomonadota</taxon>
        <taxon>Gammaproteobacteria</taxon>
        <taxon>Oceanospirillales</taxon>
        <taxon>Endozoicomonadaceae</taxon>
        <taxon>Endozoicomonas</taxon>
    </lineage>
</organism>
<sequence>MDAVSVVIEQLKQGVPPWVEVKGLLALSDLDKQALNRTPALFVINLAERAAPDVRGSGPALQTVSLTLGVVVVEKAHNREPDLLPLRQEIRRRLFGWAPQGFEALTLDGGQLLNIHKGQVAWIDKFTTEYTEDANHGS</sequence>
<dbReference type="AlphaFoldDB" id="A0A081NL48"/>
<keyword evidence="2" id="KW-1185">Reference proteome</keyword>
<dbReference type="InterPro" id="IPR056912">
    <property type="entry name" value="Phage_JBD30_tail_term-like"/>
</dbReference>
<dbReference type="Proteomes" id="UP000028073">
    <property type="component" value="Unassembled WGS sequence"/>
</dbReference>
<dbReference type="Pfam" id="PF23840">
    <property type="entry name" value="Phage_tail_terminator"/>
    <property type="match status" value="1"/>
</dbReference>
<protein>
    <submittedName>
        <fullName evidence="1">Uncharacterized protein</fullName>
    </submittedName>
</protein>
<reference evidence="1 2" key="1">
    <citation type="submission" date="2014-06" db="EMBL/GenBank/DDBJ databases">
        <title>Whole Genome Sequences of Three Symbiotic Endozoicomonas Bacteria.</title>
        <authorList>
            <person name="Neave M.J."/>
            <person name="Apprill A."/>
            <person name="Voolstra C.R."/>
        </authorList>
    </citation>
    <scope>NUCLEOTIDE SEQUENCE [LARGE SCALE GENOMIC DNA]</scope>
    <source>
        <strain evidence="1 2">DSM 25634</strain>
    </source>
</reference>
<dbReference type="RefSeq" id="WP_034832845.1">
    <property type="nucleotide sequence ID" value="NZ_JOKH01000001.1"/>
</dbReference>
<evidence type="ECO:0000313" key="2">
    <source>
        <dbReference type="Proteomes" id="UP000028073"/>
    </source>
</evidence>
<dbReference type="EMBL" id="JOKH01000001">
    <property type="protein sequence ID" value="KEQ19171.1"/>
    <property type="molecule type" value="Genomic_DNA"/>
</dbReference>
<proteinExistence type="predicted"/>
<dbReference type="STRING" id="1137799.GZ78_04020"/>
<dbReference type="OrthoDB" id="6263137at2"/>
<comment type="caution">
    <text evidence="1">The sequence shown here is derived from an EMBL/GenBank/DDBJ whole genome shotgun (WGS) entry which is preliminary data.</text>
</comment>
<accession>A0A081NL48</accession>
<name>A0A081NL48_9GAMM</name>
<gene>
    <name evidence="1" type="ORF">GZ78_04020</name>
</gene>
<evidence type="ECO:0000313" key="1">
    <source>
        <dbReference type="EMBL" id="KEQ19171.1"/>
    </source>
</evidence>
<dbReference type="eggNOG" id="ENOG5033NWV">
    <property type="taxonomic scope" value="Bacteria"/>
</dbReference>